<dbReference type="GO" id="GO:0016020">
    <property type="term" value="C:membrane"/>
    <property type="evidence" value="ECO:0007669"/>
    <property type="project" value="UniProtKB-SubCell"/>
</dbReference>
<organism evidence="6 7">
    <name type="scientific">Plesiomonas shigelloides</name>
    <name type="common">Aeromonas shigelloides</name>
    <dbReference type="NCBI Taxonomy" id="703"/>
    <lineage>
        <taxon>Bacteria</taxon>
        <taxon>Pseudomonadati</taxon>
        <taxon>Pseudomonadota</taxon>
        <taxon>Gammaproteobacteria</taxon>
        <taxon>Enterobacterales</taxon>
        <taxon>Enterobacteriaceae</taxon>
        <taxon>Plesiomonas</taxon>
    </lineage>
</organism>
<evidence type="ECO:0000256" key="1">
    <source>
        <dbReference type="ARBA" id="ARBA00004141"/>
    </source>
</evidence>
<dbReference type="InterPro" id="IPR002549">
    <property type="entry name" value="AI-2E-like"/>
</dbReference>
<dbReference type="RefSeq" id="WP_010862001.1">
    <property type="nucleotide sequence ID" value="NZ_CP027852.1"/>
</dbReference>
<keyword evidence="4" id="KW-1133">Transmembrane helix</keyword>
<dbReference type="GO" id="GO:0055085">
    <property type="term" value="P:transmembrane transport"/>
    <property type="evidence" value="ECO:0007669"/>
    <property type="project" value="TreeGrafter"/>
</dbReference>
<keyword evidence="5" id="KW-0472">Membrane</keyword>
<comment type="caution">
    <text evidence="6">The sequence shown here is derived from an EMBL/GenBank/DDBJ whole genome shotgun (WGS) entry which is preliminary data.</text>
</comment>
<evidence type="ECO:0000256" key="2">
    <source>
        <dbReference type="ARBA" id="ARBA00009773"/>
    </source>
</evidence>
<sequence length="360" mass="38874">MSEGNNREAGVRCTVWLAALVVILAGVKIASEIVVPFLLALFIAIVCHPVVDLMVRRRVPRIVAILLVLSVVVFALLLLGGLLGASINDFTRTIPQYKDQITQQVYHVLALAEKLNITISSEQIHQMFDPSVIVKTVSRIVSSFSGIMANVFLLLLTVVFMLFEAPAAKGKIHLALDDPEMGLKHVDRVLDSVNRYLAIKTWVSLLTGVLAWGLLSGLDVRYAVLWGTLAFLLNYIPNIGSVIAAIPPVLQALLLNGVPEASGVALGYVVINLLCGNVLEPRYMGRGLGLSTLVVFLSLIFWGWLLGSVGMLLSVPLTMAVKVALEASPAHRKLAILLGDGREVENSCNGLSIQPPSHPE</sequence>
<accession>A0A1A9AWS8</accession>
<dbReference type="EMBL" id="JAFNAA010000008">
    <property type="protein sequence ID" value="MBO1108418.1"/>
    <property type="molecule type" value="Genomic_DNA"/>
</dbReference>
<keyword evidence="3" id="KW-0812">Transmembrane</keyword>
<evidence type="ECO:0000256" key="4">
    <source>
        <dbReference type="ARBA" id="ARBA00022989"/>
    </source>
</evidence>
<evidence type="ECO:0000256" key="5">
    <source>
        <dbReference type="ARBA" id="ARBA00023136"/>
    </source>
</evidence>
<dbReference type="KEGG" id="pshi:SAMEA2665130_1055"/>
<comment type="similarity">
    <text evidence="2">Belongs to the autoinducer-2 exporter (AI-2E) (TC 2.A.86) family.</text>
</comment>
<dbReference type="Proteomes" id="UP000664658">
    <property type="component" value="Unassembled WGS sequence"/>
</dbReference>
<proteinExistence type="inferred from homology"/>
<reference evidence="6" key="1">
    <citation type="submission" date="2021-03" db="EMBL/GenBank/DDBJ databases">
        <title>Plesiomonas shigelloides zfcc0051, isolated from zebrafish feces.</title>
        <authorList>
            <person name="Vanderhoek Z."/>
            <person name="Gaulke C."/>
        </authorList>
    </citation>
    <scope>NUCLEOTIDE SEQUENCE</scope>
    <source>
        <strain evidence="6">Zfcc0051</strain>
    </source>
</reference>
<gene>
    <name evidence="6" type="ORF">J2R62_09310</name>
</gene>
<name>A0A1A9AWS8_PLESH</name>
<dbReference type="Pfam" id="PF01594">
    <property type="entry name" value="AI-2E_transport"/>
    <property type="match status" value="1"/>
</dbReference>
<dbReference type="PANTHER" id="PTHR21716">
    <property type="entry name" value="TRANSMEMBRANE PROTEIN"/>
    <property type="match status" value="1"/>
</dbReference>
<dbReference type="PANTHER" id="PTHR21716:SF64">
    <property type="entry name" value="AI-2 TRANSPORT PROTEIN TQSA"/>
    <property type="match status" value="1"/>
</dbReference>
<dbReference type="GeneID" id="69705914"/>
<dbReference type="AlphaFoldDB" id="A0A1A9AWS8"/>
<evidence type="ECO:0000256" key="3">
    <source>
        <dbReference type="ARBA" id="ARBA00022692"/>
    </source>
</evidence>
<dbReference type="NCBIfam" id="NF008930">
    <property type="entry name" value="PRK12287.1"/>
    <property type="match status" value="1"/>
</dbReference>
<comment type="subcellular location">
    <subcellularLocation>
        <location evidence="1">Membrane</location>
        <topology evidence="1">Multi-pass membrane protein</topology>
    </subcellularLocation>
</comment>
<evidence type="ECO:0000313" key="7">
    <source>
        <dbReference type="Proteomes" id="UP000664658"/>
    </source>
</evidence>
<protein>
    <submittedName>
        <fullName evidence="6">AI-2E family transporter</fullName>
    </submittedName>
</protein>
<evidence type="ECO:0000313" key="6">
    <source>
        <dbReference type="EMBL" id="MBO1108418.1"/>
    </source>
</evidence>